<evidence type="ECO:0000313" key="2">
    <source>
        <dbReference type="EMBL" id="CCE53691.1"/>
    </source>
</evidence>
<dbReference type="EMBL" id="CAFW01000008">
    <property type="protein sequence ID" value="CCE53691.1"/>
    <property type="molecule type" value="Genomic_DNA"/>
</dbReference>
<feature type="region of interest" description="Disordered" evidence="1">
    <location>
        <begin position="1"/>
        <end position="125"/>
    </location>
</feature>
<dbReference type="AlphaFoldDB" id="G7HU26"/>
<dbReference type="RefSeq" id="WP_006821281.1">
    <property type="nucleotide sequence ID" value="NZ_CAFW01000008.1"/>
</dbReference>
<gene>
    <name evidence="2" type="ORF">CCAS_00335</name>
</gene>
<proteinExistence type="predicted"/>
<feature type="compositionally biased region" description="Basic and acidic residues" evidence="1">
    <location>
        <begin position="73"/>
        <end position="100"/>
    </location>
</feature>
<accession>G7HU26</accession>
<evidence type="ECO:0008006" key="4">
    <source>
        <dbReference type="Google" id="ProtNLM"/>
    </source>
</evidence>
<protein>
    <recommendedName>
        <fullName evidence="4">Scaffolding protein</fullName>
    </recommendedName>
</protein>
<evidence type="ECO:0000313" key="3">
    <source>
        <dbReference type="Proteomes" id="UP000004840"/>
    </source>
</evidence>
<organism evidence="2 3">
    <name type="scientific">Corynebacterium casei UCMA 3821</name>
    <dbReference type="NCBI Taxonomy" id="1110505"/>
    <lineage>
        <taxon>Bacteria</taxon>
        <taxon>Bacillati</taxon>
        <taxon>Actinomycetota</taxon>
        <taxon>Actinomycetes</taxon>
        <taxon>Mycobacteriales</taxon>
        <taxon>Corynebacteriaceae</taxon>
        <taxon>Corynebacterium</taxon>
    </lineage>
</organism>
<feature type="compositionally biased region" description="Polar residues" evidence="1">
    <location>
        <begin position="1"/>
        <end position="18"/>
    </location>
</feature>
<name>G7HU26_9CORY</name>
<evidence type="ECO:0000256" key="1">
    <source>
        <dbReference type="SAM" id="MobiDB-lite"/>
    </source>
</evidence>
<feature type="compositionally biased region" description="Basic and acidic residues" evidence="1">
    <location>
        <begin position="28"/>
        <end position="51"/>
    </location>
</feature>
<comment type="caution">
    <text evidence="2">The sequence shown here is derived from an EMBL/GenBank/DDBJ whole genome shotgun (WGS) entry which is preliminary data.</text>
</comment>
<dbReference type="Proteomes" id="UP000004840">
    <property type="component" value="Unassembled WGS sequence"/>
</dbReference>
<reference evidence="2 3" key="1">
    <citation type="journal article" date="2012" name="J. Bacteriol.">
        <title>Genome Sequence of Corynebacterium casei UCMA 3821, Isolated from a Smear-Ripened Cheese.</title>
        <authorList>
            <person name="Monnet C."/>
            <person name="Loux V."/>
            <person name="Bento P."/>
            <person name="Gibrat J.F."/>
            <person name="Straub C."/>
            <person name="Bonnarme P."/>
            <person name="Landaud S."/>
            <person name="Irlinger F."/>
        </authorList>
    </citation>
    <scope>NUCLEOTIDE SEQUENCE [LARGE SCALE GENOMIC DNA]</scope>
    <source>
        <strain evidence="2 3">UCMA 3821</strain>
    </source>
</reference>
<sequence length="178" mass="19740">MDIDNTQVEETNPDTQVDGQKPAAALDESNHVREELEKVSNLDTFDKRVDPRTGNASQPVSQNGENEEQQQAFDRKYVEKLRKESANYRDKAKRAGELEKRLHRSLVAQDGRLADPDDMEFNPEHLDDADALSDAITKLVASKPGLKAQQLSGDVGAGVREKPKAPTTDLLSIMKGLM</sequence>
<feature type="compositionally biased region" description="Polar residues" evidence="1">
    <location>
        <begin position="54"/>
        <end position="72"/>
    </location>
</feature>